<dbReference type="GO" id="GO:0004633">
    <property type="term" value="F:phosphopantothenoylcysteine decarboxylase activity"/>
    <property type="evidence" value="ECO:0007669"/>
    <property type="project" value="TreeGrafter"/>
</dbReference>
<dbReference type="GO" id="GO:0071513">
    <property type="term" value="C:phosphopantothenoylcysteine decarboxylase complex"/>
    <property type="evidence" value="ECO:0007669"/>
    <property type="project" value="TreeGrafter"/>
</dbReference>
<keyword evidence="3" id="KW-1185">Reference proteome</keyword>
<evidence type="ECO:0000313" key="3">
    <source>
        <dbReference type="Proteomes" id="UP000317982"/>
    </source>
</evidence>
<dbReference type="RefSeq" id="WP_142706617.1">
    <property type="nucleotide sequence ID" value="NZ_VIRS01000016.1"/>
</dbReference>
<dbReference type="Gene3D" id="3.40.50.1950">
    <property type="entry name" value="Flavin prenyltransferase-like"/>
    <property type="match status" value="1"/>
</dbReference>
<dbReference type="InParanoid" id="A0A545AN41"/>
<organism evidence="2 3">
    <name type="scientific">Cryptosporangium phraense</name>
    <dbReference type="NCBI Taxonomy" id="2593070"/>
    <lineage>
        <taxon>Bacteria</taxon>
        <taxon>Bacillati</taxon>
        <taxon>Actinomycetota</taxon>
        <taxon>Actinomycetes</taxon>
        <taxon>Cryptosporangiales</taxon>
        <taxon>Cryptosporangiaceae</taxon>
        <taxon>Cryptosporangium</taxon>
    </lineage>
</organism>
<sequence>MRLPLSSHPTRASPWRPRLRRTVTGVTSAVAQQKRVLYLVACGTPEARRLPELIAQAQDQNWVVCVLATPQGYKYLDASLLEELTGHPVRHEYKQPGDVDALPPAEAMIVCPATFNTINKWASGIADTLALSLLTEAIGLGLPLVAAPMLNSAQAAHPAFDKSLEVLRSVGVNVLYGPGVWEPGAPGTGASRHYDWSLPLKAMNAMLDSKTTPHA</sequence>
<name>A0A545AN41_9ACTN</name>
<dbReference type="EMBL" id="VIRS01000016">
    <property type="protein sequence ID" value="TQS42748.1"/>
    <property type="molecule type" value="Genomic_DNA"/>
</dbReference>
<feature type="domain" description="Flavoprotein" evidence="1">
    <location>
        <begin position="39"/>
        <end position="148"/>
    </location>
</feature>
<dbReference type="AlphaFoldDB" id="A0A545AN41"/>
<dbReference type="PANTHER" id="PTHR14359:SF6">
    <property type="entry name" value="PHOSPHOPANTOTHENOYLCYSTEINE DECARBOXYLASE"/>
    <property type="match status" value="1"/>
</dbReference>
<gene>
    <name evidence="2" type="ORF">FL583_22040</name>
</gene>
<proteinExistence type="predicted"/>
<protein>
    <submittedName>
        <fullName evidence="2">Flavoprotein</fullName>
    </submittedName>
</protein>
<dbReference type="Pfam" id="PF02441">
    <property type="entry name" value="Flavoprotein"/>
    <property type="match status" value="1"/>
</dbReference>
<dbReference type="GO" id="GO:0010181">
    <property type="term" value="F:FMN binding"/>
    <property type="evidence" value="ECO:0007669"/>
    <property type="project" value="TreeGrafter"/>
</dbReference>
<evidence type="ECO:0000259" key="1">
    <source>
        <dbReference type="Pfam" id="PF02441"/>
    </source>
</evidence>
<evidence type="ECO:0000313" key="2">
    <source>
        <dbReference type="EMBL" id="TQS42748.1"/>
    </source>
</evidence>
<dbReference type="InterPro" id="IPR003382">
    <property type="entry name" value="Flavoprotein"/>
</dbReference>
<accession>A0A545AN41</accession>
<comment type="caution">
    <text evidence="2">The sequence shown here is derived from an EMBL/GenBank/DDBJ whole genome shotgun (WGS) entry which is preliminary data.</text>
</comment>
<dbReference type="Proteomes" id="UP000317982">
    <property type="component" value="Unassembled WGS sequence"/>
</dbReference>
<dbReference type="OrthoDB" id="161343at2"/>
<dbReference type="GO" id="GO:0015937">
    <property type="term" value="P:coenzyme A biosynthetic process"/>
    <property type="evidence" value="ECO:0007669"/>
    <property type="project" value="TreeGrafter"/>
</dbReference>
<dbReference type="InterPro" id="IPR036551">
    <property type="entry name" value="Flavin_trans-like"/>
</dbReference>
<dbReference type="PANTHER" id="PTHR14359">
    <property type="entry name" value="HOMO-OLIGOMERIC FLAVIN CONTAINING CYS DECARBOXYLASE FAMILY"/>
    <property type="match status" value="1"/>
</dbReference>
<dbReference type="SUPFAM" id="SSF52507">
    <property type="entry name" value="Homo-oligomeric flavin-containing Cys decarboxylases, HFCD"/>
    <property type="match status" value="1"/>
</dbReference>
<reference evidence="2 3" key="1">
    <citation type="submission" date="2019-07" db="EMBL/GenBank/DDBJ databases">
        <title>Cryptosporangium phraense sp. nov., isolated from plant litter.</title>
        <authorList>
            <person name="Suriyachadkun C."/>
        </authorList>
    </citation>
    <scope>NUCLEOTIDE SEQUENCE [LARGE SCALE GENOMIC DNA]</scope>
    <source>
        <strain evidence="2 3">A-T 5661</strain>
    </source>
</reference>